<gene>
    <name evidence="5" type="ORF">KUTeg_014183</name>
</gene>
<proteinExistence type="inferred from homology"/>
<comment type="function">
    <text evidence="2">Interacts with EME1 to form a DNA structure-specific endonuclease with substrate preference for branched DNA structures with a 5'-end at the branch nick. Typical substrates include 3'-flap structures, D-loops, replication forks and nicked Holliday junctions. May be required in mitosis for the processing of stalled or collapsed replication fork intermediates. May be required in meiosis for the repair of meiosis-specific double strand breaks subsequent to single-end invasion (SEI).</text>
</comment>
<protein>
    <recommendedName>
        <fullName evidence="2">Crossover junction endonuclease MUS81</fullName>
        <ecNumber evidence="2">3.1.22.-</ecNumber>
    </recommendedName>
</protein>
<organism evidence="5 6">
    <name type="scientific">Tegillarca granosa</name>
    <name type="common">Malaysian cockle</name>
    <name type="synonym">Anadara granosa</name>
    <dbReference type="NCBI Taxonomy" id="220873"/>
    <lineage>
        <taxon>Eukaryota</taxon>
        <taxon>Metazoa</taxon>
        <taxon>Spiralia</taxon>
        <taxon>Lophotrochozoa</taxon>
        <taxon>Mollusca</taxon>
        <taxon>Bivalvia</taxon>
        <taxon>Autobranchia</taxon>
        <taxon>Pteriomorphia</taxon>
        <taxon>Arcoida</taxon>
        <taxon>Arcoidea</taxon>
        <taxon>Arcidae</taxon>
        <taxon>Tegillarca</taxon>
    </lineage>
</organism>
<feature type="compositionally biased region" description="Low complexity" evidence="3">
    <location>
        <begin position="418"/>
        <end position="441"/>
    </location>
</feature>
<keyword evidence="2" id="KW-0539">Nucleus</keyword>
<dbReference type="Gene3D" id="1.10.10.10">
    <property type="entry name" value="Winged helix-like DNA-binding domain superfamily/Winged helix DNA-binding domain"/>
    <property type="match status" value="1"/>
</dbReference>
<comment type="cofactor">
    <cofactor evidence="2">
        <name>Mg(2+)</name>
        <dbReference type="ChEBI" id="CHEBI:18420"/>
    </cofactor>
</comment>
<dbReference type="InterPro" id="IPR027421">
    <property type="entry name" value="DNA_pol_lamdba_lyase_dom_sf"/>
</dbReference>
<keyword evidence="2" id="KW-0227">DNA damage</keyword>
<name>A0ABQ9EVV9_TEGGR</name>
<dbReference type="InterPro" id="IPR033309">
    <property type="entry name" value="Mus81"/>
</dbReference>
<reference evidence="5 6" key="1">
    <citation type="submission" date="2022-12" db="EMBL/GenBank/DDBJ databases">
        <title>Chromosome-level genome of Tegillarca granosa.</title>
        <authorList>
            <person name="Kim J."/>
        </authorList>
    </citation>
    <scope>NUCLEOTIDE SEQUENCE [LARGE SCALE GENOMIC DNA]</scope>
    <source>
        <strain evidence="5">Teg-2019</strain>
        <tissue evidence="5">Adductor muscle</tissue>
    </source>
</reference>
<dbReference type="EMBL" id="JARBDR010000657">
    <property type="protein sequence ID" value="KAJ8309309.1"/>
    <property type="molecule type" value="Genomic_DNA"/>
</dbReference>
<dbReference type="SUPFAM" id="SSF52980">
    <property type="entry name" value="Restriction endonuclease-like"/>
    <property type="match status" value="1"/>
</dbReference>
<feature type="region of interest" description="Disordered" evidence="3">
    <location>
        <begin position="351"/>
        <end position="441"/>
    </location>
</feature>
<comment type="subcellular location">
    <subcellularLocation>
        <location evidence="2">Nucleus</location>
    </subcellularLocation>
</comment>
<evidence type="ECO:0000259" key="4">
    <source>
        <dbReference type="SMART" id="SM00891"/>
    </source>
</evidence>
<comment type="similarity">
    <text evidence="2">Belongs to the XPF family.</text>
</comment>
<dbReference type="InterPro" id="IPR011335">
    <property type="entry name" value="Restrct_endonuc-II-like"/>
</dbReference>
<dbReference type="InterPro" id="IPR006166">
    <property type="entry name" value="ERCC4_domain"/>
</dbReference>
<evidence type="ECO:0000256" key="2">
    <source>
        <dbReference type="RuleBase" id="RU369042"/>
    </source>
</evidence>
<keyword evidence="6" id="KW-1185">Reference proteome</keyword>
<dbReference type="CDD" id="cd21036">
    <property type="entry name" value="WH_MUS81"/>
    <property type="match status" value="1"/>
</dbReference>
<dbReference type="Gene3D" id="3.40.50.10130">
    <property type="match status" value="1"/>
</dbReference>
<feature type="compositionally biased region" description="Polar residues" evidence="3">
    <location>
        <begin position="96"/>
        <end position="111"/>
    </location>
</feature>
<dbReference type="Gene3D" id="1.10.150.110">
    <property type="entry name" value="DNA polymerase beta, N-terminal domain-like"/>
    <property type="match status" value="1"/>
</dbReference>
<feature type="compositionally biased region" description="Polar residues" evidence="3">
    <location>
        <begin position="255"/>
        <end position="267"/>
    </location>
</feature>
<evidence type="ECO:0000256" key="3">
    <source>
        <dbReference type="SAM" id="MobiDB-lite"/>
    </source>
</evidence>
<feature type="compositionally biased region" description="Basic and acidic residues" evidence="3">
    <location>
        <begin position="361"/>
        <end position="377"/>
    </location>
</feature>
<keyword evidence="2" id="KW-0234">DNA repair</keyword>
<accession>A0ABQ9EVV9</accession>
<dbReference type="InterPro" id="IPR047416">
    <property type="entry name" value="XPF_nuclease_Mus81"/>
</dbReference>
<keyword evidence="2" id="KW-0479">Metal-binding</keyword>
<dbReference type="PANTHER" id="PTHR13451">
    <property type="entry name" value="CLASS II CROSSOVER JUNCTION ENDONUCLEASE MUS81"/>
    <property type="match status" value="1"/>
</dbReference>
<dbReference type="SMART" id="SM00891">
    <property type="entry name" value="ERCC4"/>
    <property type="match status" value="1"/>
</dbReference>
<dbReference type="InterPro" id="IPR036388">
    <property type="entry name" value="WH-like_DNA-bd_sf"/>
</dbReference>
<keyword evidence="2" id="KW-0255">Endonuclease</keyword>
<dbReference type="Pfam" id="PF02732">
    <property type="entry name" value="ERCC4"/>
    <property type="match status" value="1"/>
</dbReference>
<feature type="region of interest" description="Disordered" evidence="3">
    <location>
        <begin position="76"/>
        <end position="183"/>
    </location>
</feature>
<dbReference type="Proteomes" id="UP001217089">
    <property type="component" value="Unassembled WGS sequence"/>
</dbReference>
<keyword evidence="1 2" id="KW-0378">Hydrolase</keyword>
<dbReference type="CDD" id="cd20074">
    <property type="entry name" value="XPF_nuclease_Mus81"/>
    <property type="match status" value="1"/>
</dbReference>
<dbReference type="PANTHER" id="PTHR13451:SF0">
    <property type="entry name" value="CROSSOVER JUNCTION ENDONUCLEASE MUS81"/>
    <property type="match status" value="1"/>
</dbReference>
<feature type="region of interest" description="Disordered" evidence="3">
    <location>
        <begin position="255"/>
        <end position="277"/>
    </location>
</feature>
<dbReference type="EC" id="3.1.22.-" evidence="2"/>
<comment type="caution">
    <text evidence="5">The sequence shown here is derived from an EMBL/GenBank/DDBJ whole genome shotgun (WGS) entry which is preliminary data.</text>
</comment>
<comment type="subunit">
    <text evidence="2">Interacts with EME1.</text>
</comment>
<keyword evidence="2" id="KW-0460">Magnesium</keyword>
<keyword evidence="2" id="KW-0540">Nuclease</keyword>
<evidence type="ECO:0000256" key="1">
    <source>
        <dbReference type="ARBA" id="ARBA00022801"/>
    </source>
</evidence>
<evidence type="ECO:0000313" key="6">
    <source>
        <dbReference type="Proteomes" id="UP001217089"/>
    </source>
</evidence>
<sequence length="606" mass="67689">MNSHPLYGKRKKRVAKCPNPLFAKWLTEWKEDAVVKNIKTQYVYGKVHSDKICKMLDDKLNEYISINGADALTSQLDTDDDLPPVKKASKVKLKEPSTSTAQQRTCHTISDSDSDTGQDELPVVKQPPKAKAKTNTDIPAPVNQRTCHLISDSDNDDDENDIATNSPPRKRQRSGRKSGDKEYIPMYRSGPYALLLALYKNMQSPDSRGFMTKAELLRVAQPLADKSFTIVSSIVYCLTDAGCELAHKLEHVQENSPNTSQTCNNNPVAPDRVPPLPDIPRKIIDPITSGLEFSYVSEDGNEVRYKDRAAVLIDGLPLGDEVYAYIHNDDAPELAIRNDEPDLPSLEVKKTTTAASNLPDLAKDLDSQANRKPENKNKPPKKTIAKPGNKVAAANSGPQLLPLIDSLPEPPPLQNFMSSVSDSQDSQNSIQSISSTSSSIKSLPDPDFILSPGIFEIVLCIDNQEFYGASKLQVGDILWVAQEKTSAVQGQLVKPQARELVLDYIIERKRMDDLVHSCTDGRLPDQKFRLKHCGLRRPIFLIEDYGSMQHFSMPEERLRQTITNLKVIDGFEVKRTKDSKETVAYLTVMTRYLQSFFRVNLNHSSI</sequence>
<dbReference type="InterPro" id="IPR047417">
    <property type="entry name" value="WHD_MUS81"/>
</dbReference>
<keyword evidence="2" id="KW-0233">DNA recombination</keyword>
<dbReference type="Pfam" id="PF21136">
    <property type="entry name" value="WHD_MUS81"/>
    <property type="match status" value="1"/>
</dbReference>
<feature type="domain" description="ERCC4" evidence="4">
    <location>
        <begin position="401"/>
        <end position="546"/>
    </location>
</feature>
<evidence type="ECO:0000313" key="5">
    <source>
        <dbReference type="EMBL" id="KAJ8309309.1"/>
    </source>
</evidence>